<dbReference type="PANTHER" id="PTHR23063">
    <property type="entry name" value="PHOSPHOLIPID ACYLTRANSFERASE"/>
    <property type="match status" value="1"/>
</dbReference>
<comment type="caution">
    <text evidence="10">The sequence shown here is derived from an EMBL/GenBank/DDBJ whole genome shotgun (WGS) entry which is preliminary data.</text>
</comment>
<evidence type="ECO:0000259" key="9">
    <source>
        <dbReference type="SMART" id="SM00563"/>
    </source>
</evidence>
<dbReference type="GO" id="GO:0006629">
    <property type="term" value="P:lipid metabolic process"/>
    <property type="evidence" value="ECO:0007669"/>
    <property type="project" value="UniProtKB-KW"/>
</dbReference>
<evidence type="ECO:0000256" key="7">
    <source>
        <dbReference type="ARBA" id="ARBA00023315"/>
    </source>
</evidence>
<organism evidence="10 11">
    <name type="scientific">Draconibacterium sediminis</name>
    <dbReference type="NCBI Taxonomy" id="1544798"/>
    <lineage>
        <taxon>Bacteria</taxon>
        <taxon>Pseudomonadati</taxon>
        <taxon>Bacteroidota</taxon>
        <taxon>Bacteroidia</taxon>
        <taxon>Marinilabiliales</taxon>
        <taxon>Prolixibacteraceae</taxon>
        <taxon>Draconibacterium</taxon>
    </lineage>
</organism>
<dbReference type="AlphaFoldDB" id="A0A0D8J9K9"/>
<dbReference type="CDD" id="cd07989">
    <property type="entry name" value="LPLAT_AGPAT-like"/>
    <property type="match status" value="1"/>
</dbReference>
<reference evidence="10 11" key="1">
    <citation type="submission" date="2014-09" db="EMBL/GenBank/DDBJ databases">
        <title>Draft Genome Sequence of Draconibacterium sp. JN14CK-3.</title>
        <authorList>
            <person name="Dong C."/>
            <person name="Lai Q."/>
            <person name="Shao Z."/>
        </authorList>
    </citation>
    <scope>NUCLEOTIDE SEQUENCE [LARGE SCALE GENOMIC DNA]</scope>
    <source>
        <strain evidence="10 11">JN14CK-3</strain>
    </source>
</reference>
<dbReference type="SMART" id="SM00563">
    <property type="entry name" value="PlsC"/>
    <property type="match status" value="1"/>
</dbReference>
<dbReference type="GO" id="GO:0016746">
    <property type="term" value="F:acyltransferase activity"/>
    <property type="evidence" value="ECO:0007669"/>
    <property type="project" value="UniProtKB-KW"/>
</dbReference>
<keyword evidence="6 8" id="KW-0472">Membrane</keyword>
<dbReference type="InterPro" id="IPR002123">
    <property type="entry name" value="Plipid/glycerol_acylTrfase"/>
</dbReference>
<keyword evidence="3 8" id="KW-0812">Transmembrane</keyword>
<dbReference type="Proteomes" id="UP000032544">
    <property type="component" value="Unassembled WGS sequence"/>
</dbReference>
<comment type="subcellular location">
    <subcellularLocation>
        <location evidence="1">Membrane</location>
    </subcellularLocation>
</comment>
<feature type="transmembrane region" description="Helical" evidence="8">
    <location>
        <begin position="6"/>
        <end position="35"/>
    </location>
</feature>
<dbReference type="Pfam" id="PF01553">
    <property type="entry name" value="Acyltransferase"/>
    <property type="match status" value="1"/>
</dbReference>
<evidence type="ECO:0000256" key="2">
    <source>
        <dbReference type="ARBA" id="ARBA00022679"/>
    </source>
</evidence>
<dbReference type="RefSeq" id="WP_045032204.1">
    <property type="nucleotide sequence ID" value="NZ_JRHC01000005.1"/>
</dbReference>
<evidence type="ECO:0000313" key="10">
    <source>
        <dbReference type="EMBL" id="KJF42473.1"/>
    </source>
</evidence>
<evidence type="ECO:0000256" key="6">
    <source>
        <dbReference type="ARBA" id="ARBA00023136"/>
    </source>
</evidence>
<evidence type="ECO:0000256" key="3">
    <source>
        <dbReference type="ARBA" id="ARBA00022692"/>
    </source>
</evidence>
<evidence type="ECO:0000256" key="5">
    <source>
        <dbReference type="ARBA" id="ARBA00023098"/>
    </source>
</evidence>
<feature type="domain" description="Phospholipid/glycerol acyltransferase" evidence="9">
    <location>
        <begin position="75"/>
        <end position="187"/>
    </location>
</feature>
<sequence>MKIARIILFSPLAFIRLLLVLFMSAYVTIIGWFWLKTKGFSRRMQQWVAGTWGRTILFICGIKVDKNEIPKSGNYILMPNHRSYIDIFIVAAMTPAAMVGKAEIAKWPFVALGARVTNSILVDRKNQKSLLITMKKIKESVNSGIPVILFPEGTTYKGPLTKKFKNGSFKIAADGNIPVIPMAIDFNDVNDAWVDQDTFVGHFFRQLGKPLTRVTIRYGEPILDNDHKQLQEKTKEQIESMLKTIQSA</sequence>
<dbReference type="EMBL" id="JRHC01000005">
    <property type="protein sequence ID" value="KJF42473.1"/>
    <property type="molecule type" value="Genomic_DNA"/>
</dbReference>
<protein>
    <recommendedName>
        <fullName evidence="9">Phospholipid/glycerol acyltransferase domain-containing protein</fullName>
    </recommendedName>
</protein>
<dbReference type="GO" id="GO:0016020">
    <property type="term" value="C:membrane"/>
    <property type="evidence" value="ECO:0007669"/>
    <property type="project" value="UniProtKB-SubCell"/>
</dbReference>
<keyword evidence="5" id="KW-0443">Lipid metabolism</keyword>
<dbReference type="PANTHER" id="PTHR23063:SF52">
    <property type="entry name" value="LYSOPHOSPHATIDYLCHOLINE ACYLTRANSFERASE"/>
    <property type="match status" value="1"/>
</dbReference>
<proteinExistence type="predicted"/>
<name>A0A0D8J9K9_9BACT</name>
<gene>
    <name evidence="10" type="ORF">LH29_18100</name>
</gene>
<keyword evidence="2" id="KW-0808">Transferase</keyword>
<accession>A0A0D8J9K9</accession>
<evidence type="ECO:0000256" key="1">
    <source>
        <dbReference type="ARBA" id="ARBA00004370"/>
    </source>
</evidence>
<keyword evidence="7" id="KW-0012">Acyltransferase</keyword>
<evidence type="ECO:0000313" key="11">
    <source>
        <dbReference type="Proteomes" id="UP000032544"/>
    </source>
</evidence>
<keyword evidence="11" id="KW-1185">Reference proteome</keyword>
<dbReference type="STRING" id="1544798.LH29_18100"/>
<evidence type="ECO:0000256" key="4">
    <source>
        <dbReference type="ARBA" id="ARBA00022989"/>
    </source>
</evidence>
<dbReference type="SUPFAM" id="SSF69593">
    <property type="entry name" value="Glycerol-3-phosphate (1)-acyltransferase"/>
    <property type="match status" value="1"/>
</dbReference>
<keyword evidence="4 8" id="KW-1133">Transmembrane helix</keyword>
<evidence type="ECO:0000256" key="8">
    <source>
        <dbReference type="SAM" id="Phobius"/>
    </source>
</evidence>